<keyword evidence="6 8" id="KW-1133">Transmembrane helix</keyword>
<evidence type="ECO:0000256" key="5">
    <source>
        <dbReference type="ARBA" id="ARBA00022692"/>
    </source>
</evidence>
<feature type="transmembrane region" description="Helical" evidence="8">
    <location>
        <begin position="188"/>
        <end position="214"/>
    </location>
</feature>
<evidence type="ECO:0000313" key="9">
    <source>
        <dbReference type="EMBL" id="MFC0210495.1"/>
    </source>
</evidence>
<dbReference type="PANTHER" id="PTHR30269:SF32">
    <property type="entry name" value="MEMBRANE TRANSPORTER PROTEIN-RELATED"/>
    <property type="match status" value="1"/>
</dbReference>
<dbReference type="InterPro" id="IPR052017">
    <property type="entry name" value="TSUP"/>
</dbReference>
<feature type="transmembrane region" description="Helical" evidence="8">
    <location>
        <begin position="137"/>
        <end position="162"/>
    </location>
</feature>
<evidence type="ECO:0000256" key="8">
    <source>
        <dbReference type="RuleBase" id="RU363041"/>
    </source>
</evidence>
<evidence type="ECO:0000256" key="3">
    <source>
        <dbReference type="ARBA" id="ARBA00022448"/>
    </source>
</evidence>
<keyword evidence="3" id="KW-0813">Transport</keyword>
<feature type="transmembrane region" description="Helical" evidence="8">
    <location>
        <begin position="107"/>
        <end position="125"/>
    </location>
</feature>
<feature type="transmembrane region" description="Helical" evidence="8">
    <location>
        <begin position="40"/>
        <end position="62"/>
    </location>
</feature>
<dbReference type="RefSeq" id="WP_261519806.1">
    <property type="nucleotide sequence ID" value="NZ_JAODNW010000007.1"/>
</dbReference>
<keyword evidence="5 8" id="KW-0812">Transmembrane</keyword>
<dbReference type="InterPro" id="IPR002781">
    <property type="entry name" value="TM_pro_TauE-like"/>
</dbReference>
<evidence type="ECO:0000256" key="1">
    <source>
        <dbReference type="ARBA" id="ARBA00004651"/>
    </source>
</evidence>
<evidence type="ECO:0000256" key="4">
    <source>
        <dbReference type="ARBA" id="ARBA00022475"/>
    </source>
</evidence>
<evidence type="ECO:0000256" key="7">
    <source>
        <dbReference type="ARBA" id="ARBA00023136"/>
    </source>
</evidence>
<proteinExistence type="inferred from homology"/>
<evidence type="ECO:0000256" key="6">
    <source>
        <dbReference type="ARBA" id="ARBA00022989"/>
    </source>
</evidence>
<accession>A0ABV6DCX4</accession>
<feature type="transmembrane region" description="Helical" evidence="8">
    <location>
        <begin position="12"/>
        <end position="34"/>
    </location>
</feature>
<keyword evidence="4 8" id="KW-1003">Cell membrane</keyword>
<evidence type="ECO:0000256" key="2">
    <source>
        <dbReference type="ARBA" id="ARBA00009142"/>
    </source>
</evidence>
<reference evidence="9 10" key="1">
    <citation type="submission" date="2024-09" db="EMBL/GenBank/DDBJ databases">
        <authorList>
            <person name="Sun Q."/>
            <person name="Mori K."/>
        </authorList>
    </citation>
    <scope>NUCLEOTIDE SEQUENCE [LARGE SCALE GENOMIC DNA]</scope>
    <source>
        <strain evidence="9 10">CCM 8543</strain>
    </source>
</reference>
<organism evidence="9 10">
    <name type="scientific">Chelativorans intermedius</name>
    <dbReference type="NCBI Taxonomy" id="515947"/>
    <lineage>
        <taxon>Bacteria</taxon>
        <taxon>Pseudomonadati</taxon>
        <taxon>Pseudomonadota</taxon>
        <taxon>Alphaproteobacteria</taxon>
        <taxon>Hyphomicrobiales</taxon>
        <taxon>Phyllobacteriaceae</taxon>
        <taxon>Chelativorans</taxon>
    </lineage>
</organism>
<feature type="transmembrane region" description="Helical" evidence="8">
    <location>
        <begin position="82"/>
        <end position="101"/>
    </location>
</feature>
<protein>
    <recommendedName>
        <fullName evidence="8">Probable membrane transporter protein</fullName>
    </recommendedName>
</protein>
<evidence type="ECO:0000313" key="10">
    <source>
        <dbReference type="Proteomes" id="UP001589755"/>
    </source>
</evidence>
<dbReference type="Pfam" id="PF01925">
    <property type="entry name" value="TauE"/>
    <property type="match status" value="1"/>
</dbReference>
<dbReference type="EMBL" id="JBHLXD010000057">
    <property type="protein sequence ID" value="MFC0210495.1"/>
    <property type="molecule type" value="Genomic_DNA"/>
</dbReference>
<dbReference type="PANTHER" id="PTHR30269">
    <property type="entry name" value="TRANSMEMBRANE PROTEIN YFCA"/>
    <property type="match status" value="1"/>
</dbReference>
<keyword evidence="10" id="KW-1185">Reference proteome</keyword>
<dbReference type="Proteomes" id="UP001589755">
    <property type="component" value="Unassembled WGS sequence"/>
</dbReference>
<comment type="caution">
    <text evidence="9">The sequence shown here is derived from an EMBL/GenBank/DDBJ whole genome shotgun (WGS) entry which is preliminary data.</text>
</comment>
<comment type="similarity">
    <text evidence="2 8">Belongs to the 4-toluene sulfonate uptake permease (TSUP) (TC 2.A.102) family.</text>
</comment>
<comment type="subcellular location">
    <subcellularLocation>
        <location evidence="1 8">Cell membrane</location>
        <topology evidence="1 8">Multi-pass membrane protein</topology>
    </subcellularLocation>
</comment>
<gene>
    <name evidence="9" type="ORF">ACFFJ2_19075</name>
</gene>
<sequence>MELVAALLPDGLGAAAALLLVVASFFTSALTAVFGVGGGVAMLALLGLFVPVAALIPVHGMVQLGSNTGRAWHQRAHIRHGIAAPFFLGSLAGAAAGAWFVVQLPDAVLKVVLGLFVLTVTWTKIPGAARLGRAGLAAGSAVLALAGMFVGATGPLLSAFLAQLIPDDRKALIATHAAGMTVQHGLKVAAFALAGFAFARWLPLVLVMIACGYLGTVYGSRLLDRLPEEGFRRWFRIALTLLALDLMRRGLAGLL</sequence>
<name>A0ABV6DCX4_9HYPH</name>
<keyword evidence="7 8" id="KW-0472">Membrane</keyword>